<comment type="caution">
    <text evidence="1">The sequence shown here is derived from an EMBL/GenBank/DDBJ whole genome shotgun (WGS) entry which is preliminary data.</text>
</comment>
<reference evidence="1 2" key="1">
    <citation type="journal article" date="2014" name="Agronomy (Basel)">
        <title>A Draft Genome Sequence for Ensete ventricosum, the Drought-Tolerant Tree Against Hunger.</title>
        <authorList>
            <person name="Harrison J."/>
            <person name="Moore K.A."/>
            <person name="Paszkiewicz K."/>
            <person name="Jones T."/>
            <person name="Grant M."/>
            <person name="Ambacheew D."/>
            <person name="Muzemil S."/>
            <person name="Studholme D.J."/>
        </authorList>
    </citation>
    <scope>NUCLEOTIDE SEQUENCE [LARGE SCALE GENOMIC DNA]</scope>
</reference>
<organism evidence="1 2">
    <name type="scientific">Ensete ventricosum</name>
    <name type="common">Abyssinian banana</name>
    <name type="synonym">Musa ensete</name>
    <dbReference type="NCBI Taxonomy" id="4639"/>
    <lineage>
        <taxon>Eukaryota</taxon>
        <taxon>Viridiplantae</taxon>
        <taxon>Streptophyta</taxon>
        <taxon>Embryophyta</taxon>
        <taxon>Tracheophyta</taxon>
        <taxon>Spermatophyta</taxon>
        <taxon>Magnoliopsida</taxon>
        <taxon>Liliopsida</taxon>
        <taxon>Zingiberales</taxon>
        <taxon>Musaceae</taxon>
        <taxon>Ensete</taxon>
    </lineage>
</organism>
<dbReference type="Proteomes" id="UP000287651">
    <property type="component" value="Unassembled WGS sequence"/>
</dbReference>
<name>A0A426ZH97_ENSVE</name>
<proteinExistence type="predicted"/>
<evidence type="ECO:0000313" key="1">
    <source>
        <dbReference type="EMBL" id="RRT63362.1"/>
    </source>
</evidence>
<accession>A0A426ZH97</accession>
<evidence type="ECO:0000313" key="2">
    <source>
        <dbReference type="Proteomes" id="UP000287651"/>
    </source>
</evidence>
<gene>
    <name evidence="1" type="ORF">B296_00032952</name>
</gene>
<dbReference type="AlphaFoldDB" id="A0A426ZH97"/>
<dbReference type="EMBL" id="AMZH03006623">
    <property type="protein sequence ID" value="RRT63362.1"/>
    <property type="molecule type" value="Genomic_DNA"/>
</dbReference>
<protein>
    <submittedName>
        <fullName evidence="1">Uncharacterized protein</fullName>
    </submittedName>
</protein>
<sequence length="77" mass="8124">MGCVCSSRSGSDRKERKDAMYADGAVEVGTVGDRKSNNKLFDSGELRVVPAKAVAGKVLRLLLELISLLVVLGDGTT</sequence>